<proteinExistence type="predicted"/>
<comment type="caution">
    <text evidence="1">The sequence shown here is derived from an EMBL/GenBank/DDBJ whole genome shotgun (WGS) entry which is preliminary data.</text>
</comment>
<accession>A0ABQ8T567</accession>
<name>A0ABQ8T567_PERAM</name>
<dbReference type="EMBL" id="JAJSOF020000015">
    <property type="protein sequence ID" value="KAJ4441093.1"/>
    <property type="molecule type" value="Genomic_DNA"/>
</dbReference>
<evidence type="ECO:0000313" key="1">
    <source>
        <dbReference type="EMBL" id="KAJ4441093.1"/>
    </source>
</evidence>
<gene>
    <name evidence="1" type="ORF">ANN_10943</name>
</gene>
<organism evidence="1 2">
    <name type="scientific">Periplaneta americana</name>
    <name type="common">American cockroach</name>
    <name type="synonym">Blatta americana</name>
    <dbReference type="NCBI Taxonomy" id="6978"/>
    <lineage>
        <taxon>Eukaryota</taxon>
        <taxon>Metazoa</taxon>
        <taxon>Ecdysozoa</taxon>
        <taxon>Arthropoda</taxon>
        <taxon>Hexapoda</taxon>
        <taxon>Insecta</taxon>
        <taxon>Pterygota</taxon>
        <taxon>Neoptera</taxon>
        <taxon>Polyneoptera</taxon>
        <taxon>Dictyoptera</taxon>
        <taxon>Blattodea</taxon>
        <taxon>Blattoidea</taxon>
        <taxon>Blattidae</taxon>
        <taxon>Blattinae</taxon>
        <taxon>Periplaneta</taxon>
    </lineage>
</organism>
<evidence type="ECO:0000313" key="2">
    <source>
        <dbReference type="Proteomes" id="UP001148838"/>
    </source>
</evidence>
<reference evidence="1 2" key="1">
    <citation type="journal article" date="2022" name="Allergy">
        <title>Genome assembly and annotation of Periplaneta americana reveal a comprehensive cockroach allergen profile.</title>
        <authorList>
            <person name="Wang L."/>
            <person name="Xiong Q."/>
            <person name="Saelim N."/>
            <person name="Wang L."/>
            <person name="Nong W."/>
            <person name="Wan A.T."/>
            <person name="Shi M."/>
            <person name="Liu X."/>
            <person name="Cao Q."/>
            <person name="Hui J.H.L."/>
            <person name="Sookrung N."/>
            <person name="Leung T.F."/>
            <person name="Tungtrongchitr A."/>
            <person name="Tsui S.K.W."/>
        </authorList>
    </citation>
    <scope>NUCLEOTIDE SEQUENCE [LARGE SCALE GENOMIC DNA]</scope>
    <source>
        <strain evidence="1">PWHHKU_190912</strain>
    </source>
</reference>
<dbReference type="Proteomes" id="UP001148838">
    <property type="component" value="Unassembled WGS sequence"/>
</dbReference>
<protein>
    <submittedName>
        <fullName evidence="1">Uncharacterized protein</fullName>
    </submittedName>
</protein>
<sequence>MAGLCEGGNGPVDSLKAICKMTSQFKLIHDLIMDDYIQKTATQPTAVDSELHLVLRDDQMAVRQPWRERDSRDFAARSDSLASNLRQPPPSHSLESNSVPFVFVSDLRVAYVSLETVYESSKFKCYNINTPITSSTRYSMDFFIGSVAIGLKACCDYRPDFVMSAVTKSFAKWASTQDMSQSFNLTVASPPVIIVLSSAWNSAYRSNITGHLQRISPLELE</sequence>
<keyword evidence="2" id="KW-1185">Reference proteome</keyword>